<dbReference type="CDD" id="cd00118">
    <property type="entry name" value="LysM"/>
    <property type="match status" value="2"/>
</dbReference>
<dbReference type="SMART" id="SM00257">
    <property type="entry name" value="LysM"/>
    <property type="match status" value="2"/>
</dbReference>
<evidence type="ECO:0000256" key="1">
    <source>
        <dbReference type="SAM" id="Phobius"/>
    </source>
</evidence>
<dbReference type="Gene3D" id="3.10.350.10">
    <property type="entry name" value="LysM domain"/>
    <property type="match status" value="2"/>
</dbReference>
<evidence type="ECO:0000259" key="2">
    <source>
        <dbReference type="PROSITE" id="PS51782"/>
    </source>
</evidence>
<sequence length="190" mass="21704">MKENKRLDINYKAYTRLVIRQKLPFFVVGVSVFILTFTIIFSKFIIGRQTNSNKTTNNQKNKQKIKKYIVEEGEDLWQIAEKNYGSGYNAYDIAQANNLKEPYILIKGQQLVIPSVPKRFPTQGEITPTAASTGQVTLTNNTYVVQPGDYLFLIAQKIYGDGNMMRRIIEANKISEPYNVEVGQTLTIPR</sequence>
<evidence type="ECO:0000313" key="3">
    <source>
        <dbReference type="EMBL" id="OGK73566.1"/>
    </source>
</evidence>
<dbReference type="PROSITE" id="PS51782">
    <property type="entry name" value="LYSM"/>
    <property type="match status" value="2"/>
</dbReference>
<feature type="domain" description="LysM" evidence="2">
    <location>
        <begin position="66"/>
        <end position="113"/>
    </location>
</feature>
<dbReference type="Pfam" id="PF01476">
    <property type="entry name" value="LysM"/>
    <property type="match status" value="2"/>
</dbReference>
<dbReference type="PANTHER" id="PTHR34700">
    <property type="entry name" value="POTASSIUM BINDING PROTEIN KBP"/>
    <property type="match status" value="1"/>
</dbReference>
<proteinExistence type="predicted"/>
<keyword evidence="1" id="KW-1133">Transmembrane helix</keyword>
<feature type="domain" description="LysM" evidence="2">
    <location>
        <begin position="141"/>
        <end position="188"/>
    </location>
</feature>
<dbReference type="Proteomes" id="UP000177050">
    <property type="component" value="Unassembled WGS sequence"/>
</dbReference>
<dbReference type="AlphaFoldDB" id="A0A1F7L0H3"/>
<gene>
    <name evidence="3" type="ORF">A3K52_02120</name>
</gene>
<name>A0A1F7L0H3_9BACT</name>
<dbReference type="InterPro" id="IPR018392">
    <property type="entry name" value="LysM"/>
</dbReference>
<feature type="transmembrane region" description="Helical" evidence="1">
    <location>
        <begin position="23"/>
        <end position="46"/>
    </location>
</feature>
<keyword evidence="1" id="KW-0812">Transmembrane</keyword>
<comment type="caution">
    <text evidence="3">The sequence shown here is derived from an EMBL/GenBank/DDBJ whole genome shotgun (WGS) entry which is preliminary data.</text>
</comment>
<dbReference type="PANTHER" id="PTHR34700:SF4">
    <property type="entry name" value="PHAGE-LIKE ELEMENT PBSX PROTEIN XKDP"/>
    <property type="match status" value="1"/>
</dbReference>
<protein>
    <recommendedName>
        <fullName evidence="2">LysM domain-containing protein</fullName>
    </recommendedName>
</protein>
<organism evidence="3 4">
    <name type="scientific">Candidatus Roizmanbacteria bacterium RIFOXYD1_FULL_38_12</name>
    <dbReference type="NCBI Taxonomy" id="1802093"/>
    <lineage>
        <taxon>Bacteria</taxon>
        <taxon>Candidatus Roizmaniibacteriota</taxon>
    </lineage>
</organism>
<keyword evidence="1" id="KW-0472">Membrane</keyword>
<reference evidence="3 4" key="1">
    <citation type="journal article" date="2016" name="Nat. Commun.">
        <title>Thousands of microbial genomes shed light on interconnected biogeochemical processes in an aquifer system.</title>
        <authorList>
            <person name="Anantharaman K."/>
            <person name="Brown C.T."/>
            <person name="Hug L.A."/>
            <person name="Sharon I."/>
            <person name="Castelle C.J."/>
            <person name="Probst A.J."/>
            <person name="Thomas B.C."/>
            <person name="Singh A."/>
            <person name="Wilkins M.J."/>
            <person name="Karaoz U."/>
            <person name="Brodie E.L."/>
            <person name="Williams K.H."/>
            <person name="Hubbard S.S."/>
            <person name="Banfield J.F."/>
        </authorList>
    </citation>
    <scope>NUCLEOTIDE SEQUENCE [LARGE SCALE GENOMIC DNA]</scope>
</reference>
<evidence type="ECO:0000313" key="4">
    <source>
        <dbReference type="Proteomes" id="UP000177050"/>
    </source>
</evidence>
<dbReference type="InterPro" id="IPR036779">
    <property type="entry name" value="LysM_dom_sf"/>
</dbReference>
<dbReference type="SUPFAM" id="SSF54106">
    <property type="entry name" value="LysM domain"/>
    <property type="match status" value="2"/>
</dbReference>
<dbReference type="EMBL" id="MGBR01000001">
    <property type="protein sequence ID" value="OGK73566.1"/>
    <property type="molecule type" value="Genomic_DNA"/>
</dbReference>
<accession>A0A1F7L0H3</accession>
<dbReference type="InterPro" id="IPR052196">
    <property type="entry name" value="Bact_Kbp"/>
</dbReference>